<organism evidence="1 2">
    <name type="scientific">Catharanthus roseus</name>
    <name type="common">Madagascar periwinkle</name>
    <name type="synonym">Vinca rosea</name>
    <dbReference type="NCBI Taxonomy" id="4058"/>
    <lineage>
        <taxon>Eukaryota</taxon>
        <taxon>Viridiplantae</taxon>
        <taxon>Streptophyta</taxon>
        <taxon>Embryophyta</taxon>
        <taxon>Tracheophyta</taxon>
        <taxon>Spermatophyta</taxon>
        <taxon>Magnoliopsida</taxon>
        <taxon>eudicotyledons</taxon>
        <taxon>Gunneridae</taxon>
        <taxon>Pentapetalae</taxon>
        <taxon>asterids</taxon>
        <taxon>lamiids</taxon>
        <taxon>Gentianales</taxon>
        <taxon>Apocynaceae</taxon>
        <taxon>Rauvolfioideae</taxon>
        <taxon>Vinceae</taxon>
        <taxon>Catharanthinae</taxon>
        <taxon>Catharanthus</taxon>
    </lineage>
</organism>
<dbReference type="Proteomes" id="UP001060085">
    <property type="component" value="Linkage Group LG05"/>
</dbReference>
<reference evidence="2" key="1">
    <citation type="journal article" date="2023" name="Nat. Plants">
        <title>Single-cell RNA sequencing provides a high-resolution roadmap for understanding the multicellular compartmentation of specialized metabolism.</title>
        <authorList>
            <person name="Sun S."/>
            <person name="Shen X."/>
            <person name="Li Y."/>
            <person name="Li Y."/>
            <person name="Wang S."/>
            <person name="Li R."/>
            <person name="Zhang H."/>
            <person name="Shen G."/>
            <person name="Guo B."/>
            <person name="Wei J."/>
            <person name="Xu J."/>
            <person name="St-Pierre B."/>
            <person name="Chen S."/>
            <person name="Sun C."/>
        </authorList>
    </citation>
    <scope>NUCLEOTIDE SEQUENCE [LARGE SCALE GENOMIC DNA]</scope>
</reference>
<keyword evidence="2" id="KW-1185">Reference proteome</keyword>
<gene>
    <name evidence="1" type="ORF">M9H77_20486</name>
</gene>
<proteinExistence type="predicted"/>
<dbReference type="EMBL" id="CM044705">
    <property type="protein sequence ID" value="KAI5661163.1"/>
    <property type="molecule type" value="Genomic_DNA"/>
</dbReference>
<accession>A0ACC0AP04</accession>
<name>A0ACC0AP04_CATRO</name>
<evidence type="ECO:0000313" key="1">
    <source>
        <dbReference type="EMBL" id="KAI5661163.1"/>
    </source>
</evidence>
<protein>
    <submittedName>
        <fullName evidence="1">Uncharacterized protein</fullName>
    </submittedName>
</protein>
<sequence length="335" mass="38641">MGAIMYTSIQNPHRRTSKQSFDMASSTKKFEELISTLPADTDYHVCQYRGFWFPMLAIDRILQLQEEETFKCKETDILICSSPKTGFTWLKSLCIAISTRTSSDELTNPLRNNLPHDIIPLLELHSHTHYDDQLPFYSTHLPFSLLPESIKSLSSGCKIIYICRDPKDAFVSLWHFFNKIWIQQPIEVCFQGFCEGKTGFGPYWDHVLEYWNASTEMPAEKILFLKYEDLKKDNLFYVRRIAEFIGKPFSIKEEEDGVVEKIAKFCSFESMSSLEVNKREEVRPFGSSEAVNSAFFRKGSVGDWKSFLTAEMVEKIDEITEKKMSGSGFNFGSSD</sequence>
<evidence type="ECO:0000313" key="2">
    <source>
        <dbReference type="Proteomes" id="UP001060085"/>
    </source>
</evidence>
<comment type="caution">
    <text evidence="1">The sequence shown here is derived from an EMBL/GenBank/DDBJ whole genome shotgun (WGS) entry which is preliminary data.</text>
</comment>